<keyword evidence="3" id="KW-1185">Reference proteome</keyword>
<accession>A0ABW8JSX0</accession>
<keyword evidence="1" id="KW-0472">Membrane</keyword>
<proteinExistence type="predicted"/>
<feature type="transmembrane region" description="Helical" evidence="1">
    <location>
        <begin position="59"/>
        <end position="82"/>
    </location>
</feature>
<evidence type="ECO:0000313" key="2">
    <source>
        <dbReference type="EMBL" id="MFK2902825.1"/>
    </source>
</evidence>
<reference evidence="2 3" key="1">
    <citation type="submission" date="2020-10" db="EMBL/GenBank/DDBJ databases">
        <title>Phylogeny of dyella-like bacteria.</title>
        <authorList>
            <person name="Fu J."/>
        </authorList>
    </citation>
    <scope>NUCLEOTIDE SEQUENCE [LARGE SCALE GENOMIC DNA]</scope>
    <source>
        <strain evidence="2 3">Gsoil3046</strain>
    </source>
</reference>
<keyword evidence="1" id="KW-1133">Transmembrane helix</keyword>
<feature type="transmembrane region" description="Helical" evidence="1">
    <location>
        <begin position="207"/>
        <end position="229"/>
    </location>
</feature>
<feature type="transmembrane region" description="Helical" evidence="1">
    <location>
        <begin position="18"/>
        <end position="39"/>
    </location>
</feature>
<evidence type="ECO:0000256" key="1">
    <source>
        <dbReference type="SAM" id="Phobius"/>
    </source>
</evidence>
<organism evidence="2 3">
    <name type="scientific">Dyella ginsengisoli</name>
    <dbReference type="NCBI Taxonomy" id="363848"/>
    <lineage>
        <taxon>Bacteria</taxon>
        <taxon>Pseudomonadati</taxon>
        <taxon>Pseudomonadota</taxon>
        <taxon>Gammaproteobacteria</taxon>
        <taxon>Lysobacterales</taxon>
        <taxon>Rhodanobacteraceae</taxon>
        <taxon>Dyella</taxon>
    </lineage>
</organism>
<feature type="transmembrane region" description="Helical" evidence="1">
    <location>
        <begin position="284"/>
        <end position="305"/>
    </location>
</feature>
<keyword evidence="1" id="KW-0812">Transmembrane</keyword>
<dbReference type="Proteomes" id="UP001620460">
    <property type="component" value="Unassembled WGS sequence"/>
</dbReference>
<feature type="transmembrane region" description="Helical" evidence="1">
    <location>
        <begin position="168"/>
        <end position="186"/>
    </location>
</feature>
<feature type="transmembrane region" description="Helical" evidence="1">
    <location>
        <begin position="94"/>
        <end position="115"/>
    </location>
</feature>
<name>A0ABW8JSX0_9GAMM</name>
<dbReference type="RefSeq" id="WP_404629945.1">
    <property type="nucleotide sequence ID" value="NZ_JADIKM010000001.1"/>
</dbReference>
<dbReference type="EMBL" id="JADIKM010000001">
    <property type="protein sequence ID" value="MFK2902825.1"/>
    <property type="molecule type" value="Genomic_DNA"/>
</dbReference>
<sequence>MSRPAVSSANTSSALMRWLSWGAAAAMLSVAAWLMHRYLLQISWRAFAAAWSQLPASRIAGSILATGVSFAMLAVFEMQAVALTVPGRVPRSRAAFAGMVANALANTLGFHALTASATRFRIYRASGLSAGDTARIVGVAGLGVGLGFAVVITGALCWEPAITQGWGRIPGLGLLGALGTLLFWLGRQPRSLRIFRWTLVFPDARTAARQMLIGALEMSAAIAALYILLPASIAPPFVDFLPIYVGAVLAGLISHAPGGLGVFETIMLASFTQAQRADLLAAILCYRLTYSLLPFVLGSLALGIFEARQRWLGRAGKGDSAQFDGG</sequence>
<protein>
    <submittedName>
        <fullName evidence="2">UPF0104 family protein</fullName>
    </submittedName>
</protein>
<feature type="transmembrane region" description="Helical" evidence="1">
    <location>
        <begin position="241"/>
        <end position="263"/>
    </location>
</feature>
<comment type="caution">
    <text evidence="2">The sequence shown here is derived from an EMBL/GenBank/DDBJ whole genome shotgun (WGS) entry which is preliminary data.</text>
</comment>
<evidence type="ECO:0000313" key="3">
    <source>
        <dbReference type="Proteomes" id="UP001620460"/>
    </source>
</evidence>
<feature type="transmembrane region" description="Helical" evidence="1">
    <location>
        <begin position="136"/>
        <end position="156"/>
    </location>
</feature>
<gene>
    <name evidence="2" type="ORF">ISP17_02525</name>
</gene>